<feature type="domain" description="Restriction system protein Mrr-like N-terminal" evidence="2">
    <location>
        <begin position="6"/>
        <end position="91"/>
    </location>
</feature>
<dbReference type="PANTHER" id="PTHR30015:SF7">
    <property type="entry name" value="TYPE IV METHYL-DIRECTED RESTRICTION ENZYME ECOKMRR"/>
    <property type="match status" value="1"/>
</dbReference>
<dbReference type="HOGENOM" id="CLU_063822_2_0_2"/>
<dbReference type="Proteomes" id="UP000033038">
    <property type="component" value="Chromosome"/>
</dbReference>
<dbReference type="RefSeq" id="WP_011305911.1">
    <property type="nucleotide sequence ID" value="NZ_CP009526.1"/>
</dbReference>
<dbReference type="Pfam" id="PF14338">
    <property type="entry name" value="Mrr_N"/>
    <property type="match status" value="1"/>
</dbReference>
<dbReference type="EMBL" id="CP009526">
    <property type="protein sequence ID" value="AKB49363.1"/>
    <property type="molecule type" value="Genomic_DNA"/>
</dbReference>
<dbReference type="GO" id="GO:0015666">
    <property type="term" value="F:restriction endodeoxyribonuclease activity"/>
    <property type="evidence" value="ECO:0007669"/>
    <property type="project" value="TreeGrafter"/>
</dbReference>
<dbReference type="PANTHER" id="PTHR30015">
    <property type="entry name" value="MRR RESTRICTION SYSTEM PROTEIN"/>
    <property type="match status" value="1"/>
</dbReference>
<sequence>MAVPDYQSLMLPLLKYAGDGEEHKIRNAIELLAEELRLSEEERRELLPSGQQAVFNNRIGWACTYLKKAGLLDSGRKGYFSITKRGLYVLKENPASIDVNFLKRYKEFNAFYNRDKSTLIDKSEIPEIERKKDLDPEEFLEIAYQELHNELVSEVLSIIKKCSASFFESLVVDILIKIGYGGSRADAGKAVGRSHDGGIDGIIKEDRLGLDVIYIQAKRWEGTVPRPEIQKFAGALIGKKAKKGVFITTSTFSREAIEYANFTGNIVLIDGETLARLMIEYDVGVSKVKSYDVKKIDTDYFDNGLK</sequence>
<dbReference type="SUPFAM" id="SSF52980">
    <property type="entry name" value="Restriction endonuclease-like"/>
    <property type="match status" value="1"/>
</dbReference>
<dbReference type="InterPro" id="IPR011335">
    <property type="entry name" value="Restrct_endonuc-II-like"/>
</dbReference>
<dbReference type="GO" id="GO:0003677">
    <property type="term" value="F:DNA binding"/>
    <property type="evidence" value="ECO:0007669"/>
    <property type="project" value="InterPro"/>
</dbReference>
<protein>
    <submittedName>
        <fullName evidence="3">Mrr restriction system protein</fullName>
    </submittedName>
</protein>
<proteinExistence type="predicted"/>
<evidence type="ECO:0000313" key="3">
    <source>
        <dbReference type="EMBL" id="AKB49363.1"/>
    </source>
</evidence>
<dbReference type="GeneID" id="24821502"/>
<organism evidence="3 4">
    <name type="scientific">Methanosarcina barkeri str. Wiesmoor</name>
    <dbReference type="NCBI Taxonomy" id="1434109"/>
    <lineage>
        <taxon>Archaea</taxon>
        <taxon>Methanobacteriati</taxon>
        <taxon>Methanobacteriota</taxon>
        <taxon>Stenosarchaea group</taxon>
        <taxon>Methanomicrobia</taxon>
        <taxon>Methanosarcinales</taxon>
        <taxon>Methanosarcinaceae</taxon>
        <taxon>Methanosarcina</taxon>
    </lineage>
</organism>
<dbReference type="Gene3D" id="3.40.1350.10">
    <property type="match status" value="1"/>
</dbReference>
<evidence type="ECO:0000313" key="4">
    <source>
        <dbReference type="Proteomes" id="UP000033038"/>
    </source>
</evidence>
<feature type="domain" description="Restriction endonuclease type IV Mrr" evidence="1">
    <location>
        <begin position="159"/>
        <end position="278"/>
    </location>
</feature>
<evidence type="ECO:0000259" key="1">
    <source>
        <dbReference type="Pfam" id="PF04471"/>
    </source>
</evidence>
<dbReference type="InterPro" id="IPR007560">
    <property type="entry name" value="Restrct_endonuc_IV_Mrr"/>
</dbReference>
<dbReference type="GO" id="GO:0009307">
    <property type="term" value="P:DNA restriction-modification system"/>
    <property type="evidence" value="ECO:0007669"/>
    <property type="project" value="InterPro"/>
</dbReference>
<name>A0A0E3QHI5_METBA</name>
<dbReference type="InterPro" id="IPR011856">
    <property type="entry name" value="tRNA_endonuc-like_dom_sf"/>
</dbReference>
<dbReference type="Pfam" id="PF04471">
    <property type="entry name" value="Mrr_cat"/>
    <property type="match status" value="1"/>
</dbReference>
<evidence type="ECO:0000259" key="2">
    <source>
        <dbReference type="Pfam" id="PF14338"/>
    </source>
</evidence>
<dbReference type="InterPro" id="IPR025745">
    <property type="entry name" value="Mrr-like_N_dom"/>
</dbReference>
<dbReference type="AlphaFoldDB" id="A0A0E3QHI5"/>
<gene>
    <name evidence="3" type="ORF">MSBRW_0110</name>
</gene>
<dbReference type="InterPro" id="IPR052906">
    <property type="entry name" value="Type_IV_Methyl-Rstrct_Enzyme"/>
</dbReference>
<reference evidence="3 4" key="1">
    <citation type="submission" date="2014-07" db="EMBL/GenBank/DDBJ databases">
        <title>Methanogenic archaea and the global carbon cycle.</title>
        <authorList>
            <person name="Henriksen J.R."/>
            <person name="Luke J."/>
            <person name="Reinhart S."/>
            <person name="Benedict M.N."/>
            <person name="Youngblut N.D."/>
            <person name="Metcalf M.E."/>
            <person name="Whitaker R.J."/>
            <person name="Metcalf W.W."/>
        </authorList>
    </citation>
    <scope>NUCLEOTIDE SEQUENCE [LARGE SCALE GENOMIC DNA]</scope>
    <source>
        <strain evidence="3 4">Wiesmoor</strain>
    </source>
</reference>
<dbReference type="PATRIC" id="fig|1434109.4.peg.112"/>
<accession>A0A0E3QHI5</accession>
<dbReference type="REBASE" id="109360">
    <property type="entry name" value="MbaWMrrP"/>
</dbReference>
<dbReference type="KEGG" id="mbw:MSBRW_0110"/>